<evidence type="ECO:0000256" key="4">
    <source>
        <dbReference type="ARBA" id="ARBA00023163"/>
    </source>
</evidence>
<evidence type="ECO:0000256" key="1">
    <source>
        <dbReference type="ARBA" id="ARBA00009437"/>
    </source>
</evidence>
<dbReference type="SUPFAM" id="SSF53850">
    <property type="entry name" value="Periplasmic binding protein-like II"/>
    <property type="match status" value="1"/>
</dbReference>
<dbReference type="SUPFAM" id="SSF46785">
    <property type="entry name" value="Winged helix' DNA-binding domain"/>
    <property type="match status" value="1"/>
</dbReference>
<dbReference type="Pfam" id="PF00126">
    <property type="entry name" value="HTH_1"/>
    <property type="match status" value="1"/>
</dbReference>
<dbReference type="InterPro" id="IPR000847">
    <property type="entry name" value="LysR_HTH_N"/>
</dbReference>
<gene>
    <name evidence="6" type="ORF">SAMN04488690_2872</name>
</gene>
<reference evidence="7" key="1">
    <citation type="submission" date="2016-10" db="EMBL/GenBank/DDBJ databases">
        <authorList>
            <person name="Varghese N."/>
        </authorList>
    </citation>
    <scope>NUCLEOTIDE SEQUENCE [LARGE SCALE GENOMIC DNA]</scope>
    <source>
        <strain evidence="7">92MFCol6.1</strain>
    </source>
</reference>
<dbReference type="GO" id="GO:0043565">
    <property type="term" value="F:sequence-specific DNA binding"/>
    <property type="evidence" value="ECO:0007669"/>
    <property type="project" value="TreeGrafter"/>
</dbReference>
<name>A0A1W1H0W8_9GAMM</name>
<evidence type="ECO:0000313" key="7">
    <source>
        <dbReference type="Proteomes" id="UP000191133"/>
    </source>
</evidence>
<dbReference type="InterPro" id="IPR005119">
    <property type="entry name" value="LysR_subst-bd"/>
</dbReference>
<dbReference type="GO" id="GO:0003700">
    <property type="term" value="F:DNA-binding transcription factor activity"/>
    <property type="evidence" value="ECO:0007669"/>
    <property type="project" value="InterPro"/>
</dbReference>
<comment type="similarity">
    <text evidence="1">Belongs to the LysR transcriptional regulatory family.</text>
</comment>
<dbReference type="FunFam" id="3.40.190.290:FF:000001">
    <property type="entry name" value="Transcriptional regulator, LysR family"/>
    <property type="match status" value="1"/>
</dbReference>
<dbReference type="AlphaFoldDB" id="A0A1W1H0W8"/>
<dbReference type="CDD" id="cd08472">
    <property type="entry name" value="PBP2_CrgA_like_3"/>
    <property type="match status" value="1"/>
</dbReference>
<dbReference type="Gene3D" id="3.40.190.290">
    <property type="match status" value="1"/>
</dbReference>
<dbReference type="Gene3D" id="1.10.10.10">
    <property type="entry name" value="Winged helix-like DNA-binding domain superfamily/Winged helix DNA-binding domain"/>
    <property type="match status" value="1"/>
</dbReference>
<dbReference type="FunFam" id="1.10.10.10:FF:000001">
    <property type="entry name" value="LysR family transcriptional regulator"/>
    <property type="match status" value="1"/>
</dbReference>
<dbReference type="Pfam" id="PF03466">
    <property type="entry name" value="LysR_substrate"/>
    <property type="match status" value="1"/>
</dbReference>
<evidence type="ECO:0000256" key="3">
    <source>
        <dbReference type="ARBA" id="ARBA00023125"/>
    </source>
</evidence>
<keyword evidence="4" id="KW-0804">Transcription</keyword>
<dbReference type="PRINTS" id="PR00039">
    <property type="entry name" value="HTHLYSR"/>
</dbReference>
<keyword evidence="3 6" id="KW-0238">DNA-binding</keyword>
<sequence>MDRIERFRIFARVVECTSFTRAADQLGLPRSTVSAAVAELEQRLGTRLLQRSTRRVSTTHDGDTFYVRCLRLIAEVEDAESLFRQDDAQPSGLLKIDVPSRIGRRIIAPALPDFFARHPQVELDLGMTDRAVNLIEDGCDAVLRVGQLGDSSLVARTLGQLDFVNVAAPAYLHAHGVPQHPTDLQQHRAVNYASPTTARVEPWEWQDGAQLRTLPMPGWVRVNSAEASIACCVAGLGLLQIPRYDVQAELQTGALVEVMPQYAAQPLPVTLLLPHRQHRAQRVQVFLDWLVPLLRERLQLQG</sequence>
<dbReference type="InterPro" id="IPR036390">
    <property type="entry name" value="WH_DNA-bd_sf"/>
</dbReference>
<dbReference type="GO" id="GO:0006351">
    <property type="term" value="P:DNA-templated transcription"/>
    <property type="evidence" value="ECO:0007669"/>
    <property type="project" value="TreeGrafter"/>
</dbReference>
<keyword evidence="2" id="KW-0805">Transcription regulation</keyword>
<evidence type="ECO:0000256" key="2">
    <source>
        <dbReference type="ARBA" id="ARBA00023015"/>
    </source>
</evidence>
<proteinExistence type="inferred from homology"/>
<dbReference type="InterPro" id="IPR036388">
    <property type="entry name" value="WH-like_DNA-bd_sf"/>
</dbReference>
<protein>
    <submittedName>
        <fullName evidence="6">DNA-binding transcriptional regulator, LysR family</fullName>
    </submittedName>
</protein>
<organism evidence="6 7">
    <name type="scientific">Stenotrophomonas indicatrix</name>
    <dbReference type="NCBI Taxonomy" id="2045451"/>
    <lineage>
        <taxon>Bacteria</taxon>
        <taxon>Pseudomonadati</taxon>
        <taxon>Pseudomonadota</taxon>
        <taxon>Gammaproteobacteria</taxon>
        <taxon>Lysobacterales</taxon>
        <taxon>Lysobacteraceae</taxon>
        <taxon>Stenotrophomonas</taxon>
    </lineage>
</organism>
<dbReference type="Proteomes" id="UP000191133">
    <property type="component" value="Unassembled WGS sequence"/>
</dbReference>
<dbReference type="PANTHER" id="PTHR30537">
    <property type="entry name" value="HTH-TYPE TRANSCRIPTIONAL REGULATOR"/>
    <property type="match status" value="1"/>
</dbReference>
<dbReference type="PROSITE" id="PS50931">
    <property type="entry name" value="HTH_LYSR"/>
    <property type="match status" value="1"/>
</dbReference>
<dbReference type="EMBL" id="FWEU01000003">
    <property type="protein sequence ID" value="SLM25141.1"/>
    <property type="molecule type" value="Genomic_DNA"/>
</dbReference>
<dbReference type="RefSeq" id="WP_025874141.1">
    <property type="nucleotide sequence ID" value="NZ_CBXW010000002.1"/>
</dbReference>
<dbReference type="PANTHER" id="PTHR30537:SF72">
    <property type="entry name" value="LYSR FAMILY TRANSCRIPTIONAL REGULATOR"/>
    <property type="match status" value="1"/>
</dbReference>
<accession>A0A1W1H0W8</accession>
<evidence type="ECO:0000259" key="5">
    <source>
        <dbReference type="PROSITE" id="PS50931"/>
    </source>
</evidence>
<feature type="domain" description="HTH lysR-type" evidence="5">
    <location>
        <begin position="1"/>
        <end position="59"/>
    </location>
</feature>
<dbReference type="InterPro" id="IPR058163">
    <property type="entry name" value="LysR-type_TF_proteobact-type"/>
</dbReference>
<evidence type="ECO:0000313" key="6">
    <source>
        <dbReference type="EMBL" id="SLM25141.1"/>
    </source>
</evidence>